<feature type="transmembrane region" description="Helical" evidence="1">
    <location>
        <begin position="80"/>
        <end position="104"/>
    </location>
</feature>
<dbReference type="InterPro" id="IPR050640">
    <property type="entry name" value="Bact_2-comp_sensor_kinase"/>
</dbReference>
<comment type="caution">
    <text evidence="3">The sequence shown here is derived from an EMBL/GenBank/DDBJ whole genome shotgun (WGS) entry which is preliminary data.</text>
</comment>
<feature type="transmembrane region" description="Helical" evidence="1">
    <location>
        <begin position="7"/>
        <end position="29"/>
    </location>
</feature>
<dbReference type="PANTHER" id="PTHR34220:SF7">
    <property type="entry name" value="SENSOR HISTIDINE KINASE YPDA"/>
    <property type="match status" value="1"/>
</dbReference>
<evidence type="ECO:0000313" key="3">
    <source>
        <dbReference type="EMBL" id="PWA03937.1"/>
    </source>
</evidence>
<feature type="domain" description="Signal transduction histidine kinase internal region" evidence="2">
    <location>
        <begin position="168"/>
        <end position="244"/>
    </location>
</feature>
<dbReference type="GO" id="GO:0000155">
    <property type="term" value="F:phosphorelay sensor kinase activity"/>
    <property type="evidence" value="ECO:0007669"/>
    <property type="project" value="InterPro"/>
</dbReference>
<dbReference type="OrthoDB" id="9809908at2"/>
<evidence type="ECO:0000256" key="1">
    <source>
        <dbReference type="SAM" id="Phobius"/>
    </source>
</evidence>
<keyword evidence="1" id="KW-0472">Membrane</keyword>
<evidence type="ECO:0000259" key="2">
    <source>
        <dbReference type="Pfam" id="PF06580"/>
    </source>
</evidence>
<keyword evidence="1" id="KW-0812">Transmembrane</keyword>
<dbReference type="AlphaFoldDB" id="A0A2U1JFQ5"/>
<dbReference type="PANTHER" id="PTHR34220">
    <property type="entry name" value="SENSOR HISTIDINE KINASE YPDA"/>
    <property type="match status" value="1"/>
</dbReference>
<dbReference type="RefSeq" id="WP_116725921.1">
    <property type="nucleotide sequence ID" value="NZ_QCZI01000025.1"/>
</dbReference>
<protein>
    <recommendedName>
        <fullName evidence="2">Signal transduction histidine kinase internal region domain-containing protein</fullName>
    </recommendedName>
</protein>
<sequence>MKKSIVILLHIGFWLCYLLLIAIMLAVFYRSSNQAVDQTERVLNAFKSLFLFAFLPSFLTFYGCYSIVFPKYLQQKKFFLSFIFGILISLVASIIAYILMRYLIESGSLIDMDKGGVNGRSTAIRTIIFMSFIASIVGLAALIIKGFITWFNEIKLKEELKQKNHETEMALIKSQLDPHFLFNTLNNIDVLILKDAIEASIYLNKLSDILRFMLYETKTDEILLKKEIEYIEKYIELQKIRTANANYVNFQVIGNPANITIAPMVFIPFIENAFKHSTNKKIDNAITVQLFINKENIIFVCKNKFDSNRKVIQESNGLGNNLIQRRLNLIYPEQHLLELDNQINLYSVKLTIKNG</sequence>
<feature type="transmembrane region" description="Helical" evidence="1">
    <location>
        <begin position="49"/>
        <end position="68"/>
    </location>
</feature>
<evidence type="ECO:0000313" key="4">
    <source>
        <dbReference type="Proteomes" id="UP000245449"/>
    </source>
</evidence>
<dbReference type="GO" id="GO:0016020">
    <property type="term" value="C:membrane"/>
    <property type="evidence" value="ECO:0007669"/>
    <property type="project" value="InterPro"/>
</dbReference>
<name>A0A2U1JFQ5_9FLAO</name>
<feature type="transmembrane region" description="Helical" evidence="1">
    <location>
        <begin position="124"/>
        <end position="148"/>
    </location>
</feature>
<keyword evidence="1" id="KW-1133">Transmembrane helix</keyword>
<dbReference type="Pfam" id="PF06580">
    <property type="entry name" value="His_kinase"/>
    <property type="match status" value="1"/>
</dbReference>
<reference evidence="3 4" key="1">
    <citation type="submission" date="2018-04" db="EMBL/GenBank/DDBJ databases">
        <title>Flavobacterium sp. nov., isolated from glacier ice.</title>
        <authorList>
            <person name="Liu Q."/>
            <person name="Xin Y.-H."/>
        </authorList>
    </citation>
    <scope>NUCLEOTIDE SEQUENCE [LARGE SCALE GENOMIC DNA]</scope>
    <source>
        <strain evidence="3 4">RB1R5</strain>
    </source>
</reference>
<gene>
    <name evidence="3" type="ORF">DB895_13650</name>
</gene>
<proteinExistence type="predicted"/>
<organism evidence="3 4">
    <name type="scientific">Flavobacterium psychrotolerans</name>
    <dbReference type="NCBI Taxonomy" id="2169410"/>
    <lineage>
        <taxon>Bacteria</taxon>
        <taxon>Pseudomonadati</taxon>
        <taxon>Bacteroidota</taxon>
        <taxon>Flavobacteriia</taxon>
        <taxon>Flavobacteriales</taxon>
        <taxon>Flavobacteriaceae</taxon>
        <taxon>Flavobacterium</taxon>
    </lineage>
</organism>
<keyword evidence="4" id="KW-1185">Reference proteome</keyword>
<dbReference type="InterPro" id="IPR010559">
    <property type="entry name" value="Sig_transdc_His_kin_internal"/>
</dbReference>
<dbReference type="Proteomes" id="UP000245449">
    <property type="component" value="Unassembled WGS sequence"/>
</dbReference>
<accession>A0A2U1JFQ5</accession>
<dbReference type="EMBL" id="QCZI01000025">
    <property type="protein sequence ID" value="PWA03937.1"/>
    <property type="molecule type" value="Genomic_DNA"/>
</dbReference>